<feature type="domain" description="DUF397" evidence="1">
    <location>
        <begin position="4"/>
        <end position="56"/>
    </location>
</feature>
<dbReference type="InterPro" id="IPR007278">
    <property type="entry name" value="DUF397"/>
</dbReference>
<evidence type="ECO:0000313" key="2">
    <source>
        <dbReference type="EMBL" id="RFS83673.1"/>
    </source>
</evidence>
<dbReference type="OrthoDB" id="3483124at2"/>
<sequence>MEMRWRKSSYSGNGGAHCVELVKSPRGIGARDSKYPEGPRQEFSVMAMAALFEEIRRGDYDLT</sequence>
<dbReference type="Proteomes" id="UP000262882">
    <property type="component" value="Unassembled WGS sequence"/>
</dbReference>
<name>A0A372GF19_9ACTN</name>
<comment type="caution">
    <text evidence="2">The sequence shown here is derived from an EMBL/GenBank/DDBJ whole genome shotgun (WGS) entry which is preliminary data.</text>
</comment>
<accession>A0A372GF19</accession>
<gene>
    <name evidence="2" type="ORF">D0T12_21915</name>
</gene>
<organism evidence="2 3">
    <name type="scientific">Actinomadura spongiicola</name>
    <dbReference type="NCBI Taxonomy" id="2303421"/>
    <lineage>
        <taxon>Bacteria</taxon>
        <taxon>Bacillati</taxon>
        <taxon>Actinomycetota</taxon>
        <taxon>Actinomycetes</taxon>
        <taxon>Streptosporangiales</taxon>
        <taxon>Thermomonosporaceae</taxon>
        <taxon>Actinomadura</taxon>
    </lineage>
</organism>
<protein>
    <submittedName>
        <fullName evidence="2">DUF397 domain-containing protein</fullName>
    </submittedName>
</protein>
<evidence type="ECO:0000259" key="1">
    <source>
        <dbReference type="Pfam" id="PF04149"/>
    </source>
</evidence>
<dbReference type="Pfam" id="PF04149">
    <property type="entry name" value="DUF397"/>
    <property type="match status" value="1"/>
</dbReference>
<evidence type="ECO:0000313" key="3">
    <source>
        <dbReference type="Proteomes" id="UP000262882"/>
    </source>
</evidence>
<dbReference type="EMBL" id="QVNQ01000006">
    <property type="protein sequence ID" value="RFS83673.1"/>
    <property type="molecule type" value="Genomic_DNA"/>
</dbReference>
<proteinExistence type="predicted"/>
<dbReference type="AlphaFoldDB" id="A0A372GF19"/>
<keyword evidence="3" id="KW-1185">Reference proteome</keyword>
<reference evidence="2 3" key="1">
    <citation type="submission" date="2018-08" db="EMBL/GenBank/DDBJ databases">
        <title>Actinomadura spongicola sp. nov., isolated from marine sponge Leucetta chagosensis.</title>
        <authorList>
            <person name="Li L."/>
            <person name="Lin H.W."/>
        </authorList>
    </citation>
    <scope>NUCLEOTIDE SEQUENCE [LARGE SCALE GENOMIC DNA]</scope>
    <source>
        <strain evidence="2 3">LHW52907</strain>
    </source>
</reference>